<evidence type="ECO:0000313" key="1">
    <source>
        <dbReference type="EMBL" id="MBB4633394.1"/>
    </source>
</evidence>
<sequence length="361" mass="40250">MAVTSFEAVNDALEICSDLGFEMVPGFSTHWAMASETIAQLGHADLVHRWATLYRQKRKHLPMPDRVAAIDPGDEASWRPALGDFKRASDWREMFERSMEEMAWREALLLWWPRLLPGMASGLTHGLLRTAHAVRSIGLADGRATPLQLRELAAGLAYWASLYVELPGRHRLLGNESFPDIIAAIPRLPADMRIGTREKGLCHHMDQIGGWADAISRLASPADLQAALSDMTLAYAQINLVHDKTFPIPLVHTVTAPAAVRFMLPHLPEALHVPTYLAVWEATASIVTNFAPAHDEEISTTVPDGLEAVSPEELVARAVEHGDEHAVKFTEACLREYALRPDERYLIAPTRLMPKLLRFFR</sequence>
<evidence type="ECO:0008006" key="3">
    <source>
        <dbReference type="Google" id="ProtNLM"/>
    </source>
</evidence>
<dbReference type="EMBL" id="JACHNZ010000042">
    <property type="protein sequence ID" value="MBB4633394.1"/>
    <property type="molecule type" value="Genomic_DNA"/>
</dbReference>
<proteinExistence type="predicted"/>
<name>A0A7W7F860_9SPHN</name>
<reference evidence="1 2" key="1">
    <citation type="submission" date="2020-08" db="EMBL/GenBank/DDBJ databases">
        <title>Genomic Encyclopedia of Type Strains, Phase IV (KMG-IV): sequencing the most valuable type-strain genomes for metagenomic binning, comparative biology and taxonomic classification.</title>
        <authorList>
            <person name="Goeker M."/>
        </authorList>
    </citation>
    <scope>NUCLEOTIDE SEQUENCE [LARGE SCALE GENOMIC DNA]</scope>
    <source>
        <strain evidence="1 2">DSM 17328</strain>
    </source>
</reference>
<dbReference type="Proteomes" id="UP000566324">
    <property type="component" value="Unassembled WGS sequence"/>
</dbReference>
<organism evidence="1 2">
    <name type="scientific">Sphingosinicella soli</name>
    <dbReference type="NCBI Taxonomy" id="333708"/>
    <lineage>
        <taxon>Bacteria</taxon>
        <taxon>Pseudomonadati</taxon>
        <taxon>Pseudomonadota</taxon>
        <taxon>Alphaproteobacteria</taxon>
        <taxon>Sphingomonadales</taxon>
        <taxon>Sphingosinicellaceae</taxon>
        <taxon>Sphingosinicella</taxon>
    </lineage>
</organism>
<accession>A0A7W7F860</accession>
<dbReference type="AlphaFoldDB" id="A0A7W7F860"/>
<keyword evidence="2" id="KW-1185">Reference proteome</keyword>
<protein>
    <recommendedName>
        <fullName evidence="3">Questin oxidase family protein</fullName>
    </recommendedName>
</protein>
<dbReference type="RefSeq" id="WP_184070968.1">
    <property type="nucleotide sequence ID" value="NZ_JACHNZ010000042.1"/>
</dbReference>
<comment type="caution">
    <text evidence="1">The sequence shown here is derived from an EMBL/GenBank/DDBJ whole genome shotgun (WGS) entry which is preliminary data.</text>
</comment>
<gene>
    <name evidence="1" type="ORF">GGQ98_003032</name>
</gene>
<evidence type="ECO:0000313" key="2">
    <source>
        <dbReference type="Proteomes" id="UP000566324"/>
    </source>
</evidence>